<feature type="domain" description="Pyruvate:ferredoxin oxidoreductase core" evidence="3">
    <location>
        <begin position="278"/>
        <end position="372"/>
    </location>
</feature>
<organism evidence="4">
    <name type="scientific">Pseudothermotoga hypogea</name>
    <dbReference type="NCBI Taxonomy" id="57487"/>
    <lineage>
        <taxon>Bacteria</taxon>
        <taxon>Thermotogati</taxon>
        <taxon>Thermotogota</taxon>
        <taxon>Thermotogae</taxon>
        <taxon>Thermotogales</taxon>
        <taxon>Thermotogaceae</taxon>
        <taxon>Pseudothermotoga</taxon>
    </lineage>
</organism>
<sequence length="386" mass="42640">MPERLLVQGNEACALGAIRAGCRFYAGYPITPSSEIAEVMARELPKVGGVFIQMEDEIASAAAIIGASLAGVKSMTATSGPGFSLMQEAIGYAVMTETPCVFVNVMRGGPSTGLPTQPAQGDIMQARWGTHGDHEIIALYPWSVGETYRLIITAFNYAEKYRTPVIFLMDEVLGHMRETFELPDEKEIVVIPRLQETQLEEEEIYTPFVEKDFGEPTPVPLVEMGKARFHVSGLVHDEAGFPQSSFEVSDRLVRRLSNKIRIHADEIAMYEEYMTEDAEILVVAYGSVARSAIRAVKIARQSKVKVGLFRPISIWPVPATRLKELLGRVEAVLFAEMNLGQYAKEVLSLTKKSLKVKLVTKVGGVLITPEEILDGINELHLELKEL</sequence>
<dbReference type="InterPro" id="IPR002880">
    <property type="entry name" value="Pyrv_Fd/Flavodoxin_OxRdtase_N"/>
</dbReference>
<dbReference type="Pfam" id="PF01855">
    <property type="entry name" value="POR_N"/>
    <property type="match status" value="1"/>
</dbReference>
<dbReference type="FunFam" id="3.40.50.920:FF:000013">
    <property type="entry name" value="Ferredoxin oxidoreductase alpha subunit"/>
    <property type="match status" value="1"/>
</dbReference>
<evidence type="ECO:0000313" key="4">
    <source>
        <dbReference type="EMBL" id="HGZ80006.1"/>
    </source>
</evidence>
<dbReference type="Pfam" id="PF17147">
    <property type="entry name" value="PFOR_II"/>
    <property type="match status" value="1"/>
</dbReference>
<reference evidence="4" key="1">
    <citation type="journal article" date="2020" name="mSystems">
        <title>Genome- and Community-Level Interaction Insights into Carbon Utilization and Element Cycling Functions of Hydrothermarchaeota in Hydrothermal Sediment.</title>
        <authorList>
            <person name="Zhou Z."/>
            <person name="Liu Y."/>
            <person name="Xu W."/>
            <person name="Pan J."/>
            <person name="Luo Z.H."/>
            <person name="Li M."/>
        </authorList>
    </citation>
    <scope>NUCLEOTIDE SEQUENCE [LARGE SCALE GENOMIC DNA]</scope>
    <source>
        <strain evidence="4">SpSt-86</strain>
    </source>
</reference>
<keyword evidence="1" id="KW-0560">Oxidoreductase</keyword>
<dbReference type="FunFam" id="3.40.50.970:FF:000022">
    <property type="entry name" value="2-oxoglutarate ferredoxin oxidoreductase alpha subunit"/>
    <property type="match status" value="1"/>
</dbReference>
<dbReference type="InterPro" id="IPR033412">
    <property type="entry name" value="PFOR_II"/>
</dbReference>
<dbReference type="CDD" id="cd07034">
    <property type="entry name" value="TPP_PYR_PFOR_IOR-alpha_like"/>
    <property type="match status" value="1"/>
</dbReference>
<gene>
    <name evidence="4" type="ORF">ENW55_08490</name>
</gene>
<dbReference type="InterPro" id="IPR052368">
    <property type="entry name" value="2-oxoacid_oxidoreductase"/>
</dbReference>
<dbReference type="EMBL" id="DTKQ01000054">
    <property type="protein sequence ID" value="HGZ80006.1"/>
    <property type="molecule type" value="Genomic_DNA"/>
</dbReference>
<dbReference type="GO" id="GO:0016491">
    <property type="term" value="F:oxidoreductase activity"/>
    <property type="evidence" value="ECO:0007669"/>
    <property type="project" value="UniProtKB-KW"/>
</dbReference>
<evidence type="ECO:0000256" key="1">
    <source>
        <dbReference type="ARBA" id="ARBA00023002"/>
    </source>
</evidence>
<dbReference type="NCBIfam" id="NF006412">
    <property type="entry name" value="PRK08659.1"/>
    <property type="match status" value="1"/>
</dbReference>
<dbReference type="Gene3D" id="3.40.50.970">
    <property type="match status" value="1"/>
</dbReference>
<accession>A0A832MN78</accession>
<evidence type="ECO:0000259" key="2">
    <source>
        <dbReference type="Pfam" id="PF01855"/>
    </source>
</evidence>
<dbReference type="InterPro" id="IPR009014">
    <property type="entry name" value="Transketo_C/PFOR_II"/>
</dbReference>
<comment type="caution">
    <text evidence="4">The sequence shown here is derived from an EMBL/GenBank/DDBJ whole genome shotgun (WGS) entry which is preliminary data.</text>
</comment>
<protein>
    <submittedName>
        <fullName evidence="4">2-oxoacid:acceptor oxidoreductase subunit alpha</fullName>
    </submittedName>
</protein>
<dbReference type="SUPFAM" id="SSF52518">
    <property type="entry name" value="Thiamin diphosphate-binding fold (THDP-binding)"/>
    <property type="match status" value="1"/>
</dbReference>
<dbReference type="InterPro" id="IPR029061">
    <property type="entry name" value="THDP-binding"/>
</dbReference>
<dbReference type="PANTHER" id="PTHR43088:SF1">
    <property type="entry name" value="SUBUNIT OF PYRUVATE:FLAVODOXIN OXIDOREDUCTASE"/>
    <property type="match status" value="1"/>
</dbReference>
<name>A0A832MN78_9THEM</name>
<dbReference type="Gene3D" id="3.40.50.920">
    <property type="match status" value="1"/>
</dbReference>
<dbReference type="AlphaFoldDB" id="A0A832MN78"/>
<proteinExistence type="predicted"/>
<dbReference type="PANTHER" id="PTHR43088">
    <property type="entry name" value="SUBUNIT OF PYRUVATE:FLAVODOXIN OXIDOREDUCTASE-RELATED"/>
    <property type="match status" value="1"/>
</dbReference>
<dbReference type="SUPFAM" id="SSF52922">
    <property type="entry name" value="TK C-terminal domain-like"/>
    <property type="match status" value="1"/>
</dbReference>
<evidence type="ECO:0000259" key="3">
    <source>
        <dbReference type="Pfam" id="PF17147"/>
    </source>
</evidence>
<feature type="domain" description="Pyruvate flavodoxin/ferredoxin oxidoreductase pyrimidine binding" evidence="2">
    <location>
        <begin position="16"/>
        <end position="253"/>
    </location>
</feature>